<evidence type="ECO:0008006" key="4">
    <source>
        <dbReference type="Google" id="ProtNLM"/>
    </source>
</evidence>
<organism evidence="2 3">
    <name type="scientific">Potamilus streckersoni</name>
    <dbReference type="NCBI Taxonomy" id="2493646"/>
    <lineage>
        <taxon>Eukaryota</taxon>
        <taxon>Metazoa</taxon>
        <taxon>Spiralia</taxon>
        <taxon>Lophotrochozoa</taxon>
        <taxon>Mollusca</taxon>
        <taxon>Bivalvia</taxon>
        <taxon>Autobranchia</taxon>
        <taxon>Heteroconchia</taxon>
        <taxon>Palaeoheterodonta</taxon>
        <taxon>Unionida</taxon>
        <taxon>Unionoidea</taxon>
        <taxon>Unionidae</taxon>
        <taxon>Ambleminae</taxon>
        <taxon>Lampsilini</taxon>
        <taxon>Potamilus</taxon>
    </lineage>
</organism>
<evidence type="ECO:0000256" key="1">
    <source>
        <dbReference type="SAM" id="SignalP"/>
    </source>
</evidence>
<reference evidence="2" key="2">
    <citation type="journal article" date="2021" name="Genome Biol. Evol.">
        <title>Developing a high-quality reference genome for a parasitic bivalve with doubly uniparental inheritance (Bivalvia: Unionida).</title>
        <authorList>
            <person name="Smith C.H."/>
        </authorList>
    </citation>
    <scope>NUCLEOTIDE SEQUENCE</scope>
    <source>
        <strain evidence="2">CHS0354</strain>
        <tissue evidence="2">Mantle</tissue>
    </source>
</reference>
<sequence length="195" mass="21711">MYLQVLFPISFIASVAMMSTMSTIFEDVPNNFSALTTIKSTKTMLCDTDITFVCETPDERTLNSLYPGLFTPASKQTAFRKRRQSLGSCAKPNGSYAILQLGNDSDMCCTKYRQLKALCVIKDVFGVTYEVVHLLGLEQYQFLPYTSCGKTGCSGQCFQQFTSTAVLVWNLSEGFPWVKFTMVNLPTHCTCLNVG</sequence>
<keyword evidence="3" id="KW-1185">Reference proteome</keyword>
<feature type="chain" id="PRO_5041933171" description="Spaetzle domain-containing protein" evidence="1">
    <location>
        <begin position="18"/>
        <end position="195"/>
    </location>
</feature>
<dbReference type="Proteomes" id="UP001195483">
    <property type="component" value="Unassembled WGS sequence"/>
</dbReference>
<protein>
    <recommendedName>
        <fullName evidence="4">Spaetzle domain-containing protein</fullName>
    </recommendedName>
</protein>
<comment type="caution">
    <text evidence="2">The sequence shown here is derived from an EMBL/GenBank/DDBJ whole genome shotgun (WGS) entry which is preliminary data.</text>
</comment>
<keyword evidence="1" id="KW-0732">Signal</keyword>
<dbReference type="AlphaFoldDB" id="A0AAE0SFS4"/>
<name>A0AAE0SFS4_9BIVA</name>
<dbReference type="EMBL" id="JAEAOA010002331">
    <property type="protein sequence ID" value="KAK3591129.1"/>
    <property type="molecule type" value="Genomic_DNA"/>
</dbReference>
<evidence type="ECO:0000313" key="3">
    <source>
        <dbReference type="Proteomes" id="UP001195483"/>
    </source>
</evidence>
<evidence type="ECO:0000313" key="2">
    <source>
        <dbReference type="EMBL" id="KAK3591129.1"/>
    </source>
</evidence>
<proteinExistence type="predicted"/>
<reference evidence="2" key="3">
    <citation type="submission" date="2023-05" db="EMBL/GenBank/DDBJ databases">
        <authorList>
            <person name="Smith C.H."/>
        </authorList>
    </citation>
    <scope>NUCLEOTIDE SEQUENCE</scope>
    <source>
        <strain evidence="2">CHS0354</strain>
        <tissue evidence="2">Mantle</tissue>
    </source>
</reference>
<reference evidence="2" key="1">
    <citation type="journal article" date="2021" name="Genome Biol. Evol.">
        <title>A High-Quality Reference Genome for a Parasitic Bivalve with Doubly Uniparental Inheritance (Bivalvia: Unionida).</title>
        <authorList>
            <person name="Smith C.H."/>
        </authorList>
    </citation>
    <scope>NUCLEOTIDE SEQUENCE</scope>
    <source>
        <strain evidence="2">CHS0354</strain>
    </source>
</reference>
<accession>A0AAE0SFS4</accession>
<gene>
    <name evidence="2" type="ORF">CHS0354_040192</name>
</gene>
<feature type="signal peptide" evidence="1">
    <location>
        <begin position="1"/>
        <end position="17"/>
    </location>
</feature>